<keyword evidence="2" id="KW-1185">Reference proteome</keyword>
<organism evidence="1 2">
    <name type="scientific">Lutimaribacter degradans</name>
    <dbReference type="NCBI Taxonomy" id="2945989"/>
    <lineage>
        <taxon>Bacteria</taxon>
        <taxon>Pseudomonadati</taxon>
        <taxon>Pseudomonadota</taxon>
        <taxon>Alphaproteobacteria</taxon>
        <taxon>Rhodobacterales</taxon>
        <taxon>Roseobacteraceae</taxon>
        <taxon>Lutimaribacter</taxon>
    </lineage>
</organism>
<dbReference type="EMBL" id="JAMQGO010000002">
    <property type="protein sequence ID" value="MCM2561449.1"/>
    <property type="molecule type" value="Genomic_DNA"/>
</dbReference>
<accession>A0ACC5ZVN9</accession>
<evidence type="ECO:0000313" key="1">
    <source>
        <dbReference type="EMBL" id="MCM2561449.1"/>
    </source>
</evidence>
<dbReference type="Proteomes" id="UP001203036">
    <property type="component" value="Unassembled WGS sequence"/>
</dbReference>
<protein>
    <submittedName>
        <fullName evidence="1">SPOR domain-containing protein</fullName>
    </submittedName>
</protein>
<comment type="caution">
    <text evidence="1">The sequence shown here is derived from an EMBL/GenBank/DDBJ whole genome shotgun (WGS) entry which is preliminary data.</text>
</comment>
<sequence length="455" mass="48693">MKIVRVLSVAVLMGHVGLGGANAQSQMKTQIPANFPPSSYAGKQFVDNRGCIYVRAGIDGNVTWVPRMTRARKHICNAQPTFANAPAPEPAARQTAAAEPKMLPPPADAPKARAPERQAKAATSSSAAPKPTVRRVAQPVRVTASQPRRVTVAPSPAAPKPRQMATPARKVVKKRAPVLRGSEGGCRWASPQSAQYMRGEGVRCGPQNISPLAGVQTPQRGQAPVREAAGVRRVAAAPAAARVTPATRIAPLHVAKAQAQVVGVGRVPPGYRRVWEDDRLNPRRAHQTLAGKQQMDRRWTREVPRRLIDISSGMDVTAFNPDLVYPYTSMQEQRAAPRSRGGYLSTSGRTHETTQKPTVSTRSAPKAPVAADTKAVRVAVSHRFVQVGRYPSGDAARRDAARLKRAGLTVRMGTLRGNDGQARVLLAGPYSSPQALGNALYAARKAGFSGAFTHK</sequence>
<reference evidence="1" key="1">
    <citation type="submission" date="2022-06" db="EMBL/GenBank/DDBJ databases">
        <title>Lutimaribacter sp. EGI FJ00013, a novel bacterium isolated from a salt lake sediment enrichment.</title>
        <authorList>
            <person name="Gao L."/>
            <person name="Fang B.-Z."/>
            <person name="Li W.-J."/>
        </authorList>
    </citation>
    <scope>NUCLEOTIDE SEQUENCE</scope>
    <source>
        <strain evidence="1">EGI FJ00013</strain>
    </source>
</reference>
<gene>
    <name evidence="1" type="ORF">M8744_04765</name>
</gene>
<evidence type="ECO:0000313" key="2">
    <source>
        <dbReference type="Proteomes" id="UP001203036"/>
    </source>
</evidence>
<proteinExistence type="predicted"/>
<name>A0ACC5ZVN9_9RHOB</name>